<dbReference type="AlphaFoldDB" id="A0A1W2D3Y6"/>
<sequence>MLSFIRRLKDARARKRAEMEASEDEAAAMIHRLGNPAPAWEEARLRQRAHRDQGQKAQADHWHRVRMAIEKRNGSYERPDYATRMLEPD</sequence>
<reference evidence="1 2" key="1">
    <citation type="submission" date="2017-04" db="EMBL/GenBank/DDBJ databases">
        <authorList>
            <person name="Afonso C.L."/>
            <person name="Miller P.J."/>
            <person name="Scott M.A."/>
            <person name="Spackman E."/>
            <person name="Goraichik I."/>
            <person name="Dimitrov K.M."/>
            <person name="Suarez D.L."/>
            <person name="Swayne D.E."/>
        </authorList>
    </citation>
    <scope>NUCLEOTIDE SEQUENCE [LARGE SCALE GENOMIC DNA]</scope>
    <source>
        <strain evidence="1 2">CGMCC 1.10972</strain>
    </source>
</reference>
<proteinExistence type="predicted"/>
<protein>
    <submittedName>
        <fullName evidence="1">Uncharacterized protein</fullName>
    </submittedName>
</protein>
<gene>
    <name evidence="1" type="ORF">SAMN06297251_112122</name>
</gene>
<organism evidence="1 2">
    <name type="scientific">Fulvimarina manganoxydans</name>
    <dbReference type="NCBI Taxonomy" id="937218"/>
    <lineage>
        <taxon>Bacteria</taxon>
        <taxon>Pseudomonadati</taxon>
        <taxon>Pseudomonadota</taxon>
        <taxon>Alphaproteobacteria</taxon>
        <taxon>Hyphomicrobiales</taxon>
        <taxon>Aurantimonadaceae</taxon>
        <taxon>Fulvimarina</taxon>
    </lineage>
</organism>
<dbReference type="STRING" id="937218.SAMN06297251_112122"/>
<name>A0A1W2D3Y6_9HYPH</name>
<dbReference type="EMBL" id="FWXR01000012">
    <property type="protein sequence ID" value="SMC92267.1"/>
    <property type="molecule type" value="Genomic_DNA"/>
</dbReference>
<dbReference type="Proteomes" id="UP000192656">
    <property type="component" value="Unassembled WGS sequence"/>
</dbReference>
<keyword evidence="2" id="KW-1185">Reference proteome</keyword>
<accession>A0A1W2D3Y6</accession>
<dbReference type="RefSeq" id="WP_084410765.1">
    <property type="nucleotide sequence ID" value="NZ_FWXR01000012.1"/>
</dbReference>
<evidence type="ECO:0000313" key="2">
    <source>
        <dbReference type="Proteomes" id="UP000192656"/>
    </source>
</evidence>
<evidence type="ECO:0000313" key="1">
    <source>
        <dbReference type="EMBL" id="SMC92267.1"/>
    </source>
</evidence>